<keyword evidence="8" id="KW-1185">Reference proteome</keyword>
<dbReference type="GO" id="GO:0033609">
    <property type="term" value="P:oxalate metabolic process"/>
    <property type="evidence" value="ECO:0007669"/>
    <property type="project" value="InterPro"/>
</dbReference>
<accession>A0A2I2GDG1</accession>
<dbReference type="GO" id="GO:0046872">
    <property type="term" value="F:metal ion binding"/>
    <property type="evidence" value="ECO:0007669"/>
    <property type="project" value="UniProtKB-KW"/>
</dbReference>
<keyword evidence="3" id="KW-0464">Manganese</keyword>
<dbReference type="PANTHER" id="PTHR35848">
    <property type="entry name" value="OXALATE-BINDING PROTEIN"/>
    <property type="match status" value="1"/>
</dbReference>
<feature type="domain" description="Cupin type-1" evidence="6">
    <location>
        <begin position="132"/>
        <end position="269"/>
    </location>
</feature>
<proteinExistence type="predicted"/>
<evidence type="ECO:0000313" key="7">
    <source>
        <dbReference type="EMBL" id="PLB50935.1"/>
    </source>
</evidence>
<dbReference type="InterPro" id="IPR051610">
    <property type="entry name" value="GPI/OXD"/>
</dbReference>
<feature type="chain" id="PRO_5014135177" evidence="5">
    <location>
        <begin position="18"/>
        <end position="468"/>
    </location>
</feature>
<dbReference type="CDD" id="cd20305">
    <property type="entry name" value="cupin_OxDC_C"/>
    <property type="match status" value="1"/>
</dbReference>
<dbReference type="STRING" id="1392250.A0A2I2GDG1"/>
<dbReference type="Pfam" id="PF00190">
    <property type="entry name" value="Cupin_1"/>
    <property type="match status" value="2"/>
</dbReference>
<gene>
    <name evidence="7" type="ORF">P170DRAFT_381983</name>
</gene>
<evidence type="ECO:0000256" key="4">
    <source>
        <dbReference type="SAM" id="MobiDB-lite"/>
    </source>
</evidence>
<dbReference type="InterPro" id="IPR006045">
    <property type="entry name" value="Cupin_1"/>
</dbReference>
<dbReference type="VEuPathDB" id="FungiDB:P170DRAFT_381983"/>
<comment type="caution">
    <text evidence="7">The sequence shown here is derived from an EMBL/GenBank/DDBJ whole genome shotgun (WGS) entry which is preliminary data.</text>
</comment>
<dbReference type="InterPro" id="IPR011051">
    <property type="entry name" value="RmlC_Cupin_sf"/>
</dbReference>
<name>A0A2I2GDG1_9EURO</name>
<comment type="cofactor">
    <cofactor evidence="3">
        <name>Mn(2+)</name>
        <dbReference type="ChEBI" id="CHEBI:29035"/>
    </cofactor>
    <text evidence="3">Binds 2 manganese ions per subunit.</text>
</comment>
<dbReference type="NCBIfam" id="TIGR03404">
    <property type="entry name" value="bicupin_oxalic"/>
    <property type="match status" value="1"/>
</dbReference>
<feature type="binding site" evidence="3">
    <location>
        <position position="353"/>
    </location>
    <ligand>
        <name>Mn(2+)</name>
        <dbReference type="ChEBI" id="CHEBI:29035"/>
        <label>2</label>
    </ligand>
</feature>
<keyword evidence="1 3" id="KW-0479">Metal-binding</keyword>
<feature type="region of interest" description="Disordered" evidence="4">
    <location>
        <begin position="27"/>
        <end position="49"/>
    </location>
</feature>
<feature type="binding site" evidence="3">
    <location>
        <position position="360"/>
    </location>
    <ligand>
        <name>Mn(2+)</name>
        <dbReference type="ChEBI" id="CHEBI:29035"/>
        <label>2</label>
    </ligand>
</feature>
<dbReference type="Gene3D" id="2.60.120.10">
    <property type="entry name" value="Jelly Rolls"/>
    <property type="match status" value="2"/>
</dbReference>
<dbReference type="RefSeq" id="XP_024706237.1">
    <property type="nucleotide sequence ID" value="XM_024845591.1"/>
</dbReference>
<dbReference type="GeneID" id="36553290"/>
<evidence type="ECO:0000256" key="3">
    <source>
        <dbReference type="PIRSR" id="PIRSR617774-2"/>
    </source>
</evidence>
<evidence type="ECO:0000256" key="2">
    <source>
        <dbReference type="PIRSR" id="PIRSR617774-1"/>
    </source>
</evidence>
<protein>
    <submittedName>
        <fullName evidence="7">Bicupin, oxalate decarboxylase/oxidase</fullName>
    </submittedName>
</protein>
<dbReference type="InterPro" id="IPR017774">
    <property type="entry name" value="Bicupin_oxalate_deCO2ase/Oxase"/>
</dbReference>
<feature type="binding site" evidence="3">
    <location>
        <position position="174"/>
    </location>
    <ligand>
        <name>Mn(2+)</name>
        <dbReference type="ChEBI" id="CHEBI:29035"/>
        <label>1</label>
    </ligand>
</feature>
<dbReference type="EMBL" id="MSFO01000003">
    <property type="protein sequence ID" value="PLB50935.1"/>
    <property type="molecule type" value="Genomic_DNA"/>
</dbReference>
<keyword evidence="5" id="KW-0732">Signal</keyword>
<evidence type="ECO:0000259" key="6">
    <source>
        <dbReference type="SMART" id="SM00835"/>
    </source>
</evidence>
<dbReference type="PANTHER" id="PTHR35848:SF9">
    <property type="entry name" value="SLL1358 PROTEIN"/>
    <property type="match status" value="1"/>
</dbReference>
<feature type="compositionally biased region" description="Basic and acidic residues" evidence="4">
    <location>
        <begin position="100"/>
        <end position="109"/>
    </location>
</feature>
<feature type="binding site" evidence="3">
    <location>
        <position position="217"/>
    </location>
    <ligand>
        <name>Mn(2+)</name>
        <dbReference type="ChEBI" id="CHEBI:29035"/>
        <label>1</label>
    </ligand>
</feature>
<dbReference type="SMART" id="SM00835">
    <property type="entry name" value="Cupin_1"/>
    <property type="match status" value="2"/>
</dbReference>
<organism evidence="7 8">
    <name type="scientific">Aspergillus steynii IBT 23096</name>
    <dbReference type="NCBI Taxonomy" id="1392250"/>
    <lineage>
        <taxon>Eukaryota</taxon>
        <taxon>Fungi</taxon>
        <taxon>Dikarya</taxon>
        <taxon>Ascomycota</taxon>
        <taxon>Pezizomycotina</taxon>
        <taxon>Eurotiomycetes</taxon>
        <taxon>Eurotiomycetidae</taxon>
        <taxon>Eurotiales</taxon>
        <taxon>Aspergillaceae</taxon>
        <taxon>Aspergillus</taxon>
        <taxon>Aspergillus subgen. Circumdati</taxon>
    </lineage>
</organism>
<dbReference type="AlphaFoldDB" id="A0A2I2GDG1"/>
<feature type="binding site" evidence="3">
    <location>
        <position position="355"/>
    </location>
    <ligand>
        <name>Mn(2+)</name>
        <dbReference type="ChEBI" id="CHEBI:29035"/>
        <label>2</label>
    </ligand>
</feature>
<feature type="region of interest" description="Disordered" evidence="4">
    <location>
        <begin position="82"/>
        <end position="122"/>
    </location>
</feature>
<dbReference type="SUPFAM" id="SSF51182">
    <property type="entry name" value="RmlC-like cupins"/>
    <property type="match status" value="1"/>
</dbReference>
<reference evidence="7 8" key="1">
    <citation type="submission" date="2016-12" db="EMBL/GenBank/DDBJ databases">
        <title>The genomes of Aspergillus section Nigri reveals drivers in fungal speciation.</title>
        <authorList>
            <consortium name="DOE Joint Genome Institute"/>
            <person name="Vesth T.C."/>
            <person name="Nybo J."/>
            <person name="Theobald S."/>
            <person name="Brandl J."/>
            <person name="Frisvad J.C."/>
            <person name="Nielsen K.F."/>
            <person name="Lyhne E.K."/>
            <person name="Kogle M.E."/>
            <person name="Kuo A."/>
            <person name="Riley R."/>
            <person name="Clum A."/>
            <person name="Nolan M."/>
            <person name="Lipzen A."/>
            <person name="Salamov A."/>
            <person name="Henrissat B."/>
            <person name="Wiebenga A."/>
            <person name="De Vries R.P."/>
            <person name="Grigoriev I.V."/>
            <person name="Mortensen U.H."/>
            <person name="Andersen M.R."/>
            <person name="Baker S.E."/>
        </authorList>
    </citation>
    <scope>NUCLEOTIDE SEQUENCE [LARGE SCALE GENOMIC DNA]</scope>
    <source>
        <strain evidence="7 8">IBT 23096</strain>
    </source>
</reference>
<evidence type="ECO:0000256" key="1">
    <source>
        <dbReference type="ARBA" id="ARBA00022723"/>
    </source>
</evidence>
<feature type="active site" description="Proton donor" evidence="2">
    <location>
        <position position="413"/>
    </location>
</feature>
<feature type="domain" description="Cupin type-1" evidence="6">
    <location>
        <begin position="308"/>
        <end position="449"/>
    </location>
</feature>
<evidence type="ECO:0000313" key="8">
    <source>
        <dbReference type="Proteomes" id="UP000234275"/>
    </source>
</evidence>
<dbReference type="Proteomes" id="UP000234275">
    <property type="component" value="Unassembled WGS sequence"/>
</dbReference>
<dbReference type="CDD" id="cd20304">
    <property type="entry name" value="cupin_OxDC_N"/>
    <property type="match status" value="1"/>
</dbReference>
<feature type="binding site" evidence="3">
    <location>
        <position position="178"/>
    </location>
    <ligand>
        <name>Mn(2+)</name>
        <dbReference type="ChEBI" id="CHEBI:29035"/>
        <label>1</label>
    </ligand>
</feature>
<feature type="signal peptide" evidence="5">
    <location>
        <begin position="1"/>
        <end position="17"/>
    </location>
</feature>
<feature type="binding site" evidence="3">
    <location>
        <position position="172"/>
    </location>
    <ligand>
        <name>Mn(2+)</name>
        <dbReference type="ChEBI" id="CHEBI:29035"/>
        <label>1</label>
    </ligand>
</feature>
<dbReference type="OrthoDB" id="10263073at2759"/>
<dbReference type="InterPro" id="IPR014710">
    <property type="entry name" value="RmlC-like_jellyroll"/>
</dbReference>
<sequence length="468" mass="51543">MKPIFLSLLPFLPTLHAAPTQNQNLARADADPPLRGSPDLLGYSSDNKLTEHTTEGVKYKLVPGQKEDPLIGSYLDFEDVENPQPIRGDMGGTDSTQRQVDYDRSHSDKFAPPGTDKGQTINAQWPMGLSRNRLGKDGAGWARQENTQVMPDATKMAGVDMRLAAGAYRELHWHVASEWSLVLNGSCRIQAVNEDGQTFVDDVTEGDVWFFPPGVPHSIQALDAGVEFLLVFDDGSFSEDNTFLASEVFMRNPKSVLSKNFDLPISSFNDIPEDELYIFPGTRAPDNIEEQNVTTAAGILPREQSYSYHFSEQPAHEVSGGSVKIVDPQTFPIAENFAAALVTVQPGGLREIHWHPSSDEWTFFIRGKGRATLFDAPSVATTFDYEAGDVAYFPQSNSHYIENTGDEELVVLEVLQADKFTDISLGQWIGSTPKQIVADTLKLPESALSKLKTEKQFVVAGGNDTESE</sequence>
<feature type="binding site" evidence="3">
    <location>
        <position position="399"/>
    </location>
    <ligand>
        <name>Mn(2+)</name>
        <dbReference type="ChEBI" id="CHEBI:29035"/>
        <label>2</label>
    </ligand>
</feature>
<evidence type="ECO:0000256" key="5">
    <source>
        <dbReference type="SAM" id="SignalP"/>
    </source>
</evidence>